<dbReference type="RefSeq" id="WP_092131498.1">
    <property type="nucleotide sequence ID" value="NZ_FNQK01000002.1"/>
</dbReference>
<organism evidence="1 2">
    <name type="scientific">Bizionia paragorgiae</name>
    <dbReference type="NCBI Taxonomy" id="283786"/>
    <lineage>
        <taxon>Bacteria</taxon>
        <taxon>Pseudomonadati</taxon>
        <taxon>Bacteroidota</taxon>
        <taxon>Flavobacteriia</taxon>
        <taxon>Flavobacteriales</taxon>
        <taxon>Flavobacteriaceae</taxon>
        <taxon>Bizionia</taxon>
    </lineage>
</organism>
<dbReference type="STRING" id="283786.SAMN04487990_10254"/>
<accession>A0A1H3VV83</accession>
<sequence length="85" mass="9942">MSNLNRKQALVPKMYCRFFGHQYQVSKQVTEFVYEYKCCKCKKEVTTNSKGGLTELTTQSREINAVLEHIHYRRQLKIKGAPIAE</sequence>
<dbReference type="OrthoDB" id="1450221at2"/>
<dbReference type="EMBL" id="FNQK01000002">
    <property type="protein sequence ID" value="SDZ78650.1"/>
    <property type="molecule type" value="Genomic_DNA"/>
</dbReference>
<reference evidence="1 2" key="1">
    <citation type="submission" date="2016-10" db="EMBL/GenBank/DDBJ databases">
        <authorList>
            <person name="de Groot N.N."/>
        </authorList>
    </citation>
    <scope>NUCLEOTIDE SEQUENCE [LARGE SCALE GENOMIC DNA]</scope>
    <source>
        <strain evidence="1 2">DSM 23842</strain>
    </source>
</reference>
<evidence type="ECO:0000313" key="2">
    <source>
        <dbReference type="Proteomes" id="UP000198846"/>
    </source>
</evidence>
<protein>
    <recommendedName>
        <fullName evidence="3">Prophage protein</fullName>
    </recommendedName>
</protein>
<dbReference type="Proteomes" id="UP000198846">
    <property type="component" value="Unassembled WGS sequence"/>
</dbReference>
<proteinExistence type="predicted"/>
<name>A0A1H3VV83_BIZPA</name>
<evidence type="ECO:0000313" key="1">
    <source>
        <dbReference type="EMBL" id="SDZ78650.1"/>
    </source>
</evidence>
<gene>
    <name evidence="1" type="ORF">SAMN04487990_10254</name>
</gene>
<dbReference type="AlphaFoldDB" id="A0A1H3VV83"/>
<evidence type="ECO:0008006" key="3">
    <source>
        <dbReference type="Google" id="ProtNLM"/>
    </source>
</evidence>
<keyword evidence="2" id="KW-1185">Reference proteome</keyword>